<dbReference type="GO" id="GO:0050124">
    <property type="term" value="F:N-acylneuraminate-9-phosphatase activity"/>
    <property type="evidence" value="ECO:0007669"/>
    <property type="project" value="TreeGrafter"/>
</dbReference>
<evidence type="ECO:0000256" key="1">
    <source>
        <dbReference type="ARBA" id="ARBA00001946"/>
    </source>
</evidence>
<dbReference type="SFLD" id="SFLDG01129">
    <property type="entry name" value="C1.5:_HAD__Beta-PGM__Phosphata"/>
    <property type="match status" value="1"/>
</dbReference>
<proteinExistence type="predicted"/>
<organism evidence="4 5">
    <name type="scientific">Pythium insidiosum</name>
    <name type="common">Pythiosis disease agent</name>
    <dbReference type="NCBI Taxonomy" id="114742"/>
    <lineage>
        <taxon>Eukaryota</taxon>
        <taxon>Sar</taxon>
        <taxon>Stramenopiles</taxon>
        <taxon>Oomycota</taxon>
        <taxon>Peronosporomycetes</taxon>
        <taxon>Pythiales</taxon>
        <taxon>Pythiaceae</taxon>
        <taxon>Pythium</taxon>
    </lineage>
</organism>
<dbReference type="InterPro" id="IPR036412">
    <property type="entry name" value="HAD-like_sf"/>
</dbReference>
<dbReference type="SUPFAM" id="SSF56784">
    <property type="entry name" value="HAD-like"/>
    <property type="match status" value="1"/>
</dbReference>
<dbReference type="Gene3D" id="3.40.50.1000">
    <property type="entry name" value="HAD superfamily/HAD-like"/>
    <property type="match status" value="1"/>
</dbReference>
<comment type="caution">
    <text evidence="4">The sequence shown here is derived from an EMBL/GenBank/DDBJ whole genome shotgun (WGS) entry which is preliminary data.</text>
</comment>
<dbReference type="InterPro" id="IPR051400">
    <property type="entry name" value="HAD-like_hydrolase"/>
</dbReference>
<dbReference type="SFLD" id="SFLDS00003">
    <property type="entry name" value="Haloacid_Dehalogenase"/>
    <property type="match status" value="1"/>
</dbReference>
<name>A0AAD5Q7G1_PYTIN</name>
<dbReference type="NCBIfam" id="TIGR01549">
    <property type="entry name" value="HAD-SF-IA-v1"/>
    <property type="match status" value="1"/>
</dbReference>
<accession>A0AAD5Q7G1</accession>
<gene>
    <name evidence="4" type="ORF">P43SY_006173</name>
</gene>
<dbReference type="InterPro" id="IPR023214">
    <property type="entry name" value="HAD_sf"/>
</dbReference>
<sequence>MPPPPPERMPPVLGVTFDLDDTLWCGKQVIRRASDAFHAFLAERSPALAAAYPPTEFHRVMTQVQQAAPQQAHDYTFVRKQALRECIAALGGAASCGLPSDLEPFLADAFQAFVVPRSQPELFDGVEALLHALDEQLRESQARYRQQHGLIDADADGIAVRMGVITNGNCLAELLPPVFAQRFPFFLAAEHVGIAKPAAAIFDAAVERFPAWLPRQALVHVGDHYECDVTGAKQAGLRTIWVHAQWPKDDVLSRRDMAPADAARFPAADAIVRDVGAVLRVVARWSRETTHDARGAIPANANLQ</sequence>
<dbReference type="Gene3D" id="1.20.120.1600">
    <property type="match status" value="1"/>
</dbReference>
<keyword evidence="5" id="KW-1185">Reference proteome</keyword>
<evidence type="ECO:0000256" key="3">
    <source>
        <dbReference type="ARBA" id="ARBA00022842"/>
    </source>
</evidence>
<evidence type="ECO:0000313" key="5">
    <source>
        <dbReference type="Proteomes" id="UP001209570"/>
    </source>
</evidence>
<dbReference type="EMBL" id="JAKCXM010000215">
    <property type="protein sequence ID" value="KAJ0398449.1"/>
    <property type="molecule type" value="Genomic_DNA"/>
</dbReference>
<dbReference type="PANTHER" id="PTHR46470">
    <property type="entry name" value="N-ACYLNEURAMINATE-9-PHOSPHATASE"/>
    <property type="match status" value="1"/>
</dbReference>
<dbReference type="GO" id="GO:0046380">
    <property type="term" value="P:N-acetylneuraminate biosynthetic process"/>
    <property type="evidence" value="ECO:0007669"/>
    <property type="project" value="TreeGrafter"/>
</dbReference>
<dbReference type="PANTHER" id="PTHR46470:SF3">
    <property type="entry name" value="N-ACYLNEURAMINATE-9-PHOSPHATASE"/>
    <property type="match status" value="1"/>
</dbReference>
<dbReference type="AlphaFoldDB" id="A0AAD5Q7G1"/>
<evidence type="ECO:0000313" key="4">
    <source>
        <dbReference type="EMBL" id="KAJ0398449.1"/>
    </source>
</evidence>
<protein>
    <recommendedName>
        <fullName evidence="6">Haloacid dehalogenase-like hydrolase</fullName>
    </recommendedName>
</protein>
<dbReference type="InterPro" id="IPR006439">
    <property type="entry name" value="HAD-SF_hydro_IA"/>
</dbReference>
<evidence type="ECO:0008006" key="6">
    <source>
        <dbReference type="Google" id="ProtNLM"/>
    </source>
</evidence>
<dbReference type="Pfam" id="PF00702">
    <property type="entry name" value="Hydrolase"/>
    <property type="match status" value="1"/>
</dbReference>
<reference evidence="4" key="1">
    <citation type="submission" date="2021-12" db="EMBL/GenBank/DDBJ databases">
        <title>Prjna785345.</title>
        <authorList>
            <person name="Rujirawat T."/>
            <person name="Krajaejun T."/>
        </authorList>
    </citation>
    <scope>NUCLEOTIDE SEQUENCE</scope>
    <source>
        <strain evidence="4">Pi057C3</strain>
    </source>
</reference>
<keyword evidence="3" id="KW-0460">Magnesium</keyword>
<comment type="cofactor">
    <cofactor evidence="1">
        <name>Mg(2+)</name>
        <dbReference type="ChEBI" id="CHEBI:18420"/>
    </cofactor>
</comment>
<evidence type="ECO:0000256" key="2">
    <source>
        <dbReference type="ARBA" id="ARBA00022801"/>
    </source>
</evidence>
<keyword evidence="2" id="KW-0378">Hydrolase</keyword>
<dbReference type="Proteomes" id="UP001209570">
    <property type="component" value="Unassembled WGS sequence"/>
</dbReference>